<feature type="transmembrane region" description="Helical" evidence="5">
    <location>
        <begin position="120"/>
        <end position="140"/>
    </location>
</feature>
<keyword evidence="2 5" id="KW-0812">Transmembrane</keyword>
<organism evidence="7 8">
    <name type="scientific">Amblyomma americanum</name>
    <name type="common">Lone star tick</name>
    <dbReference type="NCBI Taxonomy" id="6943"/>
    <lineage>
        <taxon>Eukaryota</taxon>
        <taxon>Metazoa</taxon>
        <taxon>Ecdysozoa</taxon>
        <taxon>Arthropoda</taxon>
        <taxon>Chelicerata</taxon>
        <taxon>Arachnida</taxon>
        <taxon>Acari</taxon>
        <taxon>Parasitiformes</taxon>
        <taxon>Ixodida</taxon>
        <taxon>Ixodoidea</taxon>
        <taxon>Ixodidae</taxon>
        <taxon>Amblyomminae</taxon>
        <taxon>Amblyomma</taxon>
    </lineage>
</organism>
<accession>A0AAQ4D8F8</accession>
<evidence type="ECO:0000256" key="1">
    <source>
        <dbReference type="ARBA" id="ARBA00004141"/>
    </source>
</evidence>
<evidence type="ECO:0000256" key="4">
    <source>
        <dbReference type="ARBA" id="ARBA00023136"/>
    </source>
</evidence>
<gene>
    <name evidence="7" type="ORF">V5799_003620</name>
</gene>
<protein>
    <recommendedName>
        <fullName evidence="6">G-protein coupled receptors family 2 profile 2 domain-containing protein</fullName>
    </recommendedName>
</protein>
<evidence type="ECO:0000256" key="2">
    <source>
        <dbReference type="ARBA" id="ARBA00022692"/>
    </source>
</evidence>
<reference evidence="7 8" key="1">
    <citation type="journal article" date="2023" name="Arcadia Sci">
        <title>De novo assembly of a long-read Amblyomma americanum tick genome.</title>
        <authorList>
            <person name="Chou S."/>
            <person name="Poskanzer K.E."/>
            <person name="Rollins M."/>
            <person name="Thuy-Boun P.S."/>
        </authorList>
    </citation>
    <scope>NUCLEOTIDE SEQUENCE [LARGE SCALE GENOMIC DNA]</scope>
    <source>
        <strain evidence="7">F_SG_1</strain>
        <tissue evidence="7">Salivary glands</tissue>
    </source>
</reference>
<evidence type="ECO:0000256" key="3">
    <source>
        <dbReference type="ARBA" id="ARBA00022989"/>
    </source>
</evidence>
<name>A0AAQ4D8F8_AMBAM</name>
<proteinExistence type="predicted"/>
<dbReference type="EMBL" id="JARKHS020033733">
    <property type="protein sequence ID" value="KAK8758748.1"/>
    <property type="molecule type" value="Genomic_DNA"/>
</dbReference>
<dbReference type="PRINTS" id="PR00249">
    <property type="entry name" value="GPCRSECRETIN"/>
</dbReference>
<dbReference type="InterPro" id="IPR000832">
    <property type="entry name" value="GPCR_2_secretin-like"/>
</dbReference>
<dbReference type="AlphaFoldDB" id="A0AAQ4D8F8"/>
<dbReference type="Gene3D" id="1.20.1070.10">
    <property type="entry name" value="Rhodopsin 7-helix transmembrane proteins"/>
    <property type="match status" value="1"/>
</dbReference>
<keyword evidence="4 5" id="KW-0472">Membrane</keyword>
<comment type="caution">
    <text evidence="7">The sequence shown here is derived from an EMBL/GenBank/DDBJ whole genome shotgun (WGS) entry which is preliminary data.</text>
</comment>
<dbReference type="GO" id="GO:0005886">
    <property type="term" value="C:plasma membrane"/>
    <property type="evidence" value="ECO:0007669"/>
    <property type="project" value="TreeGrafter"/>
</dbReference>
<feature type="domain" description="G-protein coupled receptors family 2 profile 2" evidence="6">
    <location>
        <begin position="1"/>
        <end position="175"/>
    </location>
</feature>
<dbReference type="Proteomes" id="UP001321473">
    <property type="component" value="Unassembled WGS sequence"/>
</dbReference>
<dbReference type="PROSITE" id="PS00650">
    <property type="entry name" value="G_PROTEIN_RECEP_F2_2"/>
    <property type="match status" value="1"/>
</dbReference>
<dbReference type="PANTHER" id="PTHR45620">
    <property type="entry name" value="PDF RECEPTOR-LIKE PROTEIN-RELATED"/>
    <property type="match status" value="1"/>
</dbReference>
<keyword evidence="3 5" id="KW-1133">Transmembrane helix</keyword>
<sequence length="234" mass="26664">MLYTLSRYFRLCQYAWMFCEGFYLHRLIASAFAEQKSLVLFYVIGWACPAIFVGISASLRALRLGHPCWMDNLEGYNWITLAPGLFCLFANFVFLCNITRVLVTKLRSAHTTEPSQFRKAVRAVLVLFPLFGMHFLMTVYRSPANCGAWEVYQYISKASDGLQGFFVAVIFCYLNGEVQGQITRSIELVKLESSLARASDRRRSTRTQVPVFVHRQSVPAWPSLSFCCASLCIV</sequence>
<comment type="subcellular location">
    <subcellularLocation>
        <location evidence="1">Membrane</location>
        <topology evidence="1">Multi-pass membrane protein</topology>
    </subcellularLocation>
</comment>
<evidence type="ECO:0000259" key="6">
    <source>
        <dbReference type="PROSITE" id="PS50261"/>
    </source>
</evidence>
<dbReference type="GO" id="GO:0008528">
    <property type="term" value="F:G protein-coupled peptide receptor activity"/>
    <property type="evidence" value="ECO:0007669"/>
    <property type="project" value="TreeGrafter"/>
</dbReference>
<dbReference type="PANTHER" id="PTHR45620:SF42">
    <property type="entry name" value="G-PROTEIN COUPLED RECEPTOR SEB-2"/>
    <property type="match status" value="1"/>
</dbReference>
<evidence type="ECO:0000256" key="5">
    <source>
        <dbReference type="SAM" id="Phobius"/>
    </source>
</evidence>
<dbReference type="PROSITE" id="PS50261">
    <property type="entry name" value="G_PROTEIN_RECEP_F2_4"/>
    <property type="match status" value="1"/>
</dbReference>
<feature type="transmembrane region" description="Helical" evidence="5">
    <location>
        <begin position="38"/>
        <end position="58"/>
    </location>
</feature>
<dbReference type="GO" id="GO:0007166">
    <property type="term" value="P:cell surface receptor signaling pathway"/>
    <property type="evidence" value="ECO:0007669"/>
    <property type="project" value="InterPro"/>
</dbReference>
<dbReference type="InterPro" id="IPR050332">
    <property type="entry name" value="GPCR_2"/>
</dbReference>
<dbReference type="Pfam" id="PF00002">
    <property type="entry name" value="7tm_2"/>
    <property type="match status" value="1"/>
</dbReference>
<dbReference type="GO" id="GO:0007188">
    <property type="term" value="P:adenylate cyclase-modulating G protein-coupled receptor signaling pathway"/>
    <property type="evidence" value="ECO:0007669"/>
    <property type="project" value="TreeGrafter"/>
</dbReference>
<evidence type="ECO:0000313" key="8">
    <source>
        <dbReference type="Proteomes" id="UP001321473"/>
    </source>
</evidence>
<dbReference type="InterPro" id="IPR017981">
    <property type="entry name" value="GPCR_2-like_7TM"/>
</dbReference>
<dbReference type="InterPro" id="IPR017983">
    <property type="entry name" value="GPCR_2_secretin-like_CS"/>
</dbReference>
<feature type="transmembrane region" description="Helical" evidence="5">
    <location>
        <begin position="78"/>
        <end position="99"/>
    </location>
</feature>
<evidence type="ECO:0000313" key="7">
    <source>
        <dbReference type="EMBL" id="KAK8758748.1"/>
    </source>
</evidence>
<keyword evidence="8" id="KW-1185">Reference proteome</keyword>